<feature type="transmembrane region" description="Helical" evidence="5">
    <location>
        <begin position="178"/>
        <end position="200"/>
    </location>
</feature>
<comment type="caution">
    <text evidence="7">The sequence shown here is derived from an EMBL/GenBank/DDBJ whole genome shotgun (WGS) entry which is preliminary data.</text>
</comment>
<dbReference type="Proteomes" id="UP001223586">
    <property type="component" value="Unassembled WGS sequence"/>
</dbReference>
<evidence type="ECO:0000313" key="7">
    <source>
        <dbReference type="EMBL" id="MDQ0176366.1"/>
    </source>
</evidence>
<evidence type="ECO:0000256" key="1">
    <source>
        <dbReference type="ARBA" id="ARBA00004141"/>
    </source>
</evidence>
<dbReference type="Gene3D" id="1.20.1420.30">
    <property type="entry name" value="NCX, central ion-binding region"/>
    <property type="match status" value="1"/>
</dbReference>
<dbReference type="RefSeq" id="WP_307229462.1">
    <property type="nucleotide sequence ID" value="NZ_JAUSTT010000012.1"/>
</dbReference>
<keyword evidence="8" id="KW-1185">Reference proteome</keyword>
<dbReference type="Pfam" id="PF01699">
    <property type="entry name" value="Na_Ca_ex"/>
    <property type="match status" value="2"/>
</dbReference>
<dbReference type="PANTHER" id="PTHR10846">
    <property type="entry name" value="SODIUM/POTASSIUM/CALCIUM EXCHANGER"/>
    <property type="match status" value="1"/>
</dbReference>
<organism evidence="7 8">
    <name type="scientific">Bacillus chungangensis</name>
    <dbReference type="NCBI Taxonomy" id="587633"/>
    <lineage>
        <taxon>Bacteria</taxon>
        <taxon>Bacillati</taxon>
        <taxon>Bacillota</taxon>
        <taxon>Bacilli</taxon>
        <taxon>Bacillales</taxon>
        <taxon>Bacillaceae</taxon>
        <taxon>Bacillus</taxon>
    </lineage>
</organism>
<sequence>MVYFIFSLCAIVTVIAAMKLSTYADVLSKKTSLGGMLIGTVFLAGATSLPEVTTSLSAVIIHNPDIAVGNVLGSNMFNLFILAMFDLYFRKQQFLREAEKEHFYTAGIGLVLAITSLIALKLKLNITVLGIGIDTLLIIVIYGVGMFVLTNLPKTDNPVHREMKQNDSNDTAISLKKAIWGFTLAAMIILMTGTILSIAGDKIAVITGLGSSFVGSFLIAATTSLPEAVSVLIAIRLGNDRLAIGSILGSNMFNMLILSGSDILFRKGAILAHVSSVHQITAAAVSVLSIIILFSLTRKKQHSSFIYALPSLLLIILYFISSYFIFSY</sequence>
<feature type="transmembrane region" description="Helical" evidence="5">
    <location>
        <begin position="126"/>
        <end position="149"/>
    </location>
</feature>
<feature type="transmembrane region" description="Helical" evidence="5">
    <location>
        <begin position="66"/>
        <end position="89"/>
    </location>
</feature>
<feature type="domain" description="Sodium/calcium exchanger membrane region" evidence="6">
    <location>
        <begin position="178"/>
        <end position="326"/>
    </location>
</feature>
<feature type="transmembrane region" description="Helical" evidence="5">
    <location>
        <begin position="277"/>
        <end position="296"/>
    </location>
</feature>
<reference evidence="7 8" key="1">
    <citation type="submission" date="2023-07" db="EMBL/GenBank/DDBJ databases">
        <title>Genomic Encyclopedia of Type Strains, Phase IV (KMG-IV): sequencing the most valuable type-strain genomes for metagenomic binning, comparative biology and taxonomic classification.</title>
        <authorList>
            <person name="Goeker M."/>
        </authorList>
    </citation>
    <scope>NUCLEOTIDE SEQUENCE [LARGE SCALE GENOMIC DNA]</scope>
    <source>
        <strain evidence="7 8">DSM 23837</strain>
    </source>
</reference>
<keyword evidence="4 5" id="KW-0472">Membrane</keyword>
<dbReference type="PANTHER" id="PTHR10846:SF8">
    <property type="entry name" value="INNER MEMBRANE PROTEIN YRBG"/>
    <property type="match status" value="1"/>
</dbReference>
<evidence type="ECO:0000259" key="6">
    <source>
        <dbReference type="Pfam" id="PF01699"/>
    </source>
</evidence>
<feature type="domain" description="Sodium/calcium exchanger membrane region" evidence="6">
    <location>
        <begin position="3"/>
        <end position="144"/>
    </location>
</feature>
<feature type="transmembrane region" description="Helical" evidence="5">
    <location>
        <begin position="212"/>
        <end position="235"/>
    </location>
</feature>
<feature type="transmembrane region" description="Helical" evidence="5">
    <location>
        <begin position="305"/>
        <end position="326"/>
    </location>
</feature>
<evidence type="ECO:0000256" key="5">
    <source>
        <dbReference type="SAM" id="Phobius"/>
    </source>
</evidence>
<protein>
    <submittedName>
        <fullName evidence="7">Cation:H+ antiporter</fullName>
    </submittedName>
</protein>
<evidence type="ECO:0000313" key="8">
    <source>
        <dbReference type="Proteomes" id="UP001223586"/>
    </source>
</evidence>
<evidence type="ECO:0000256" key="2">
    <source>
        <dbReference type="ARBA" id="ARBA00022692"/>
    </source>
</evidence>
<keyword evidence="3 5" id="KW-1133">Transmembrane helix</keyword>
<dbReference type="EMBL" id="JAUSTT010000012">
    <property type="protein sequence ID" value="MDQ0176366.1"/>
    <property type="molecule type" value="Genomic_DNA"/>
</dbReference>
<proteinExistence type="predicted"/>
<feature type="transmembrane region" description="Helical" evidence="5">
    <location>
        <begin position="101"/>
        <end position="120"/>
    </location>
</feature>
<gene>
    <name evidence="7" type="ORF">J2S08_002210</name>
</gene>
<keyword evidence="2 5" id="KW-0812">Transmembrane</keyword>
<accession>A0ABT9WST9</accession>
<dbReference type="InterPro" id="IPR004837">
    <property type="entry name" value="NaCa_Exmemb"/>
</dbReference>
<evidence type="ECO:0000256" key="3">
    <source>
        <dbReference type="ARBA" id="ARBA00022989"/>
    </source>
</evidence>
<comment type="subcellular location">
    <subcellularLocation>
        <location evidence="1">Membrane</location>
        <topology evidence="1">Multi-pass membrane protein</topology>
    </subcellularLocation>
</comment>
<evidence type="ECO:0000256" key="4">
    <source>
        <dbReference type="ARBA" id="ARBA00023136"/>
    </source>
</evidence>
<name>A0ABT9WST9_9BACI</name>
<dbReference type="InterPro" id="IPR044880">
    <property type="entry name" value="NCX_ion-bd_dom_sf"/>
</dbReference>
<dbReference type="InterPro" id="IPR004481">
    <property type="entry name" value="K/Na/Ca-exchanger"/>
</dbReference>